<proteinExistence type="inferred from homology"/>
<evidence type="ECO:0000256" key="3">
    <source>
        <dbReference type="ARBA" id="ARBA00022723"/>
    </source>
</evidence>
<dbReference type="GO" id="GO:0016020">
    <property type="term" value="C:membrane"/>
    <property type="evidence" value="ECO:0007669"/>
    <property type="project" value="InterPro"/>
</dbReference>
<dbReference type="GO" id="GO:0004222">
    <property type="term" value="F:metalloendopeptidase activity"/>
    <property type="evidence" value="ECO:0007669"/>
    <property type="project" value="UniProtKB-UniRule"/>
</dbReference>
<dbReference type="PANTHER" id="PTHR10942:SF6">
    <property type="entry name" value="CILIATED LEFT-RIGHT ORGANIZER METALLOPEPTIDASE"/>
    <property type="match status" value="1"/>
</dbReference>
<protein>
    <recommendedName>
        <fullName evidence="9">Leishmanolysin-like peptidase</fullName>
        <ecNumber evidence="9">3.4.24.-</ecNumber>
    </recommendedName>
</protein>
<dbReference type="AlphaFoldDB" id="A0A9W2ZZG8"/>
<dbReference type="Gene3D" id="3.90.132.10">
    <property type="entry name" value="Leishmanolysin , domain 2"/>
    <property type="match status" value="1"/>
</dbReference>
<feature type="binding site" evidence="8">
    <location>
        <position position="365"/>
    </location>
    <ligand>
        <name>Zn(2+)</name>
        <dbReference type="ChEBI" id="CHEBI:29105"/>
        <note>catalytic</note>
    </ligand>
</feature>
<evidence type="ECO:0000256" key="7">
    <source>
        <dbReference type="PIRSR" id="PIRSR601577-1"/>
    </source>
</evidence>
<accession>A0A9W2ZZG8</accession>
<dbReference type="GO" id="GO:0005737">
    <property type="term" value="C:cytoplasm"/>
    <property type="evidence" value="ECO:0007669"/>
    <property type="project" value="TreeGrafter"/>
</dbReference>
<dbReference type="OrthoDB" id="527990at2759"/>
<keyword evidence="3 8" id="KW-0479">Metal-binding</keyword>
<dbReference type="Gene3D" id="2.30.34.10">
    <property type="entry name" value="Leishmanolysin domain 4"/>
    <property type="match status" value="1"/>
</dbReference>
<keyword evidence="5 8" id="KW-0862">Zinc</keyword>
<dbReference type="EC" id="3.4.24.-" evidence="9"/>
<dbReference type="GeneID" id="106052579"/>
<dbReference type="Pfam" id="PF01457">
    <property type="entry name" value="Peptidase_M8"/>
    <property type="match status" value="2"/>
</dbReference>
<comment type="cofactor">
    <cofactor evidence="8 9">
        <name>Zn(2+)</name>
        <dbReference type="ChEBI" id="CHEBI:29105"/>
    </cofactor>
    <text evidence="8 9">Binds 1 zinc ion per subunit.</text>
</comment>
<keyword evidence="10" id="KW-1185">Reference proteome</keyword>
<evidence type="ECO:0000313" key="10">
    <source>
        <dbReference type="Proteomes" id="UP001165740"/>
    </source>
</evidence>
<dbReference type="OMA" id="CTERGAY"/>
<evidence type="ECO:0000256" key="4">
    <source>
        <dbReference type="ARBA" id="ARBA00022801"/>
    </source>
</evidence>
<dbReference type="PRINTS" id="PR00782">
    <property type="entry name" value="LSHMANOLYSIN"/>
</dbReference>
<dbReference type="Proteomes" id="UP001165740">
    <property type="component" value="Chromosome 3"/>
</dbReference>
<dbReference type="InterPro" id="IPR001577">
    <property type="entry name" value="Peptidase_M8"/>
</dbReference>
<gene>
    <name evidence="11" type="primary">LOC106052579</name>
</gene>
<dbReference type="RefSeq" id="XP_055880457.1">
    <property type="nucleotide sequence ID" value="XM_056024482.1"/>
</dbReference>
<evidence type="ECO:0000256" key="9">
    <source>
        <dbReference type="RuleBase" id="RU366077"/>
    </source>
</evidence>
<evidence type="ECO:0000256" key="1">
    <source>
        <dbReference type="ARBA" id="ARBA00005860"/>
    </source>
</evidence>
<keyword evidence="4 9" id="KW-0378">Hydrolase</keyword>
<keyword evidence="6 8" id="KW-0482">Metalloprotease</keyword>
<evidence type="ECO:0000256" key="8">
    <source>
        <dbReference type="PIRSR" id="PIRSR601577-2"/>
    </source>
</evidence>
<dbReference type="PANTHER" id="PTHR10942">
    <property type="entry name" value="LEISHMANOLYSIN-LIKE PEPTIDASE"/>
    <property type="match status" value="1"/>
</dbReference>
<evidence type="ECO:0000256" key="5">
    <source>
        <dbReference type="ARBA" id="ARBA00022833"/>
    </source>
</evidence>
<evidence type="ECO:0000256" key="6">
    <source>
        <dbReference type="ARBA" id="ARBA00023049"/>
    </source>
</evidence>
<comment type="similarity">
    <text evidence="1 9">Belongs to the peptidase M8 family.</text>
</comment>
<evidence type="ECO:0000313" key="11">
    <source>
        <dbReference type="RefSeq" id="XP_055880457.1"/>
    </source>
</evidence>
<feature type="binding site" evidence="8">
    <location>
        <position position="291"/>
    </location>
    <ligand>
        <name>Zn(2+)</name>
        <dbReference type="ChEBI" id="CHEBI:29105"/>
        <note>catalytic</note>
    </ligand>
</feature>
<keyword evidence="2 9" id="KW-0645">Protease</keyword>
<dbReference type="GO" id="GO:0046872">
    <property type="term" value="F:metal ion binding"/>
    <property type="evidence" value="ECO:0007669"/>
    <property type="project" value="UniProtKB-KW"/>
</dbReference>
<feature type="binding site" evidence="8">
    <location>
        <position position="295"/>
    </location>
    <ligand>
        <name>Zn(2+)</name>
        <dbReference type="ChEBI" id="CHEBI:29105"/>
        <note>catalytic</note>
    </ligand>
</feature>
<name>A0A9W2ZZG8_BIOGL</name>
<reference evidence="11" key="1">
    <citation type="submission" date="2025-08" db="UniProtKB">
        <authorList>
            <consortium name="RefSeq"/>
        </authorList>
    </citation>
    <scope>IDENTIFICATION</scope>
</reference>
<organism evidence="10 11">
    <name type="scientific">Biomphalaria glabrata</name>
    <name type="common">Bloodfluke planorb</name>
    <name type="synonym">Freshwater snail</name>
    <dbReference type="NCBI Taxonomy" id="6526"/>
    <lineage>
        <taxon>Eukaryota</taxon>
        <taxon>Metazoa</taxon>
        <taxon>Spiralia</taxon>
        <taxon>Lophotrochozoa</taxon>
        <taxon>Mollusca</taxon>
        <taxon>Gastropoda</taxon>
        <taxon>Heterobranchia</taxon>
        <taxon>Euthyneura</taxon>
        <taxon>Panpulmonata</taxon>
        <taxon>Hygrophila</taxon>
        <taxon>Lymnaeoidea</taxon>
        <taxon>Planorbidae</taxon>
        <taxon>Biomphalaria</taxon>
    </lineage>
</organism>
<feature type="active site" evidence="7">
    <location>
        <position position="292"/>
    </location>
</feature>
<sequence>MILNNSKLALLNLRTSFMTLTCEIIHSLMTIKSQMYDLREIIIIFTWTSVFLLCDSLHDSTSTQLNLIDHDFHQNVNRPTTNNHIEENSLTSYPKSKMLQPYSKYGYADLYKPIRILPFYSFDEQLLPEEKEALQRVIEKAVRKISKLLSVIRLTSPLLLPRSECPAIFGVGINKGKCARIPKGYNGEICLDNFKIPNAHLQSFIIYNKTSPEPIYVYRDGQGIQNVDYVLYVTSQTTEYCNPYKASAIAYASACQLDGVDRPLAGQVNFCPRTVKAQKFDQEVLYKAALHELFHALGFSNRLYEKFKQCDEENNCKLWPQPILKQSSDGVLRLVTDAVVREMRRHFNCTKQDFGGPIEPLSSSHWDSQFLHSSIMTSKEQKPYQALIDPITLALFEDSGWYKVNYSQADKFIWGKDKGCSFGLKTLCESQAGFCVGNITGCHHLHLSKARCNSVNSSCGVFAADQKPCFMNSINSSMTEDEIYSPSSRCFLSSLTSLLDETNQVQEKTGRCYETSCEEKMYYVRTNGSDWLPCPPGTYIKVPQFKGEILCPSFEVICSEFSVPEPPVQTLSPSEAEASGGGPSPCITSDCFSSMLVSTNVAVNSSGSGMPVSTDGSGMVSNTDSALQCHFYFLLYFVYCKILTFSIT</sequence>
<dbReference type="GO" id="GO:0006508">
    <property type="term" value="P:proteolysis"/>
    <property type="evidence" value="ECO:0007669"/>
    <property type="project" value="UniProtKB-KW"/>
</dbReference>
<evidence type="ECO:0000256" key="2">
    <source>
        <dbReference type="ARBA" id="ARBA00022670"/>
    </source>
</evidence>
<dbReference type="GO" id="GO:0007155">
    <property type="term" value="P:cell adhesion"/>
    <property type="evidence" value="ECO:0007669"/>
    <property type="project" value="InterPro"/>
</dbReference>
<dbReference type="SUPFAM" id="SSF55486">
    <property type="entry name" value="Metalloproteases ('zincins'), catalytic domain"/>
    <property type="match status" value="1"/>
</dbReference>
<dbReference type="Gene3D" id="3.10.170.20">
    <property type="match status" value="1"/>
</dbReference>